<name>A0A1J4KMY8_9EUKA</name>
<dbReference type="SMART" id="SM00156">
    <property type="entry name" value="PP2Ac"/>
    <property type="match status" value="1"/>
</dbReference>
<protein>
    <recommendedName>
        <fullName evidence="8">Serine/threonine-protein phosphatase</fullName>
        <ecNumber evidence="8">3.1.3.16</ecNumber>
    </recommendedName>
</protein>
<evidence type="ECO:0000256" key="4">
    <source>
        <dbReference type="ARBA" id="ARBA00022912"/>
    </source>
</evidence>
<comment type="catalytic activity">
    <reaction evidence="6">
        <text>O-phospho-L-seryl-[protein] + H2O = L-seryl-[protein] + phosphate</text>
        <dbReference type="Rhea" id="RHEA:20629"/>
        <dbReference type="Rhea" id="RHEA-COMP:9863"/>
        <dbReference type="Rhea" id="RHEA-COMP:11604"/>
        <dbReference type="ChEBI" id="CHEBI:15377"/>
        <dbReference type="ChEBI" id="CHEBI:29999"/>
        <dbReference type="ChEBI" id="CHEBI:43474"/>
        <dbReference type="ChEBI" id="CHEBI:83421"/>
        <dbReference type="EC" id="3.1.3.16"/>
    </reaction>
</comment>
<dbReference type="Proteomes" id="UP000179807">
    <property type="component" value="Unassembled WGS sequence"/>
</dbReference>
<comment type="cofactor">
    <cofactor evidence="1">
        <name>Mn(2+)</name>
        <dbReference type="ChEBI" id="CHEBI:29035"/>
    </cofactor>
</comment>
<evidence type="ECO:0000256" key="5">
    <source>
        <dbReference type="ARBA" id="ARBA00023211"/>
    </source>
</evidence>
<keyword evidence="4" id="KW-0904">Protein phosphatase</keyword>
<feature type="domain" description="Serine/threonine specific protein phosphatases" evidence="10">
    <location>
        <begin position="118"/>
        <end position="123"/>
    </location>
</feature>
<evidence type="ECO:0000313" key="12">
    <source>
        <dbReference type="Proteomes" id="UP000179807"/>
    </source>
</evidence>
<evidence type="ECO:0000313" key="11">
    <source>
        <dbReference type="EMBL" id="OHT10749.1"/>
    </source>
</evidence>
<dbReference type="VEuPathDB" id="TrichDB:TRFO_19883"/>
<keyword evidence="3 8" id="KW-0378">Hydrolase</keyword>
<dbReference type="PROSITE" id="PS00125">
    <property type="entry name" value="SER_THR_PHOSPHATASE"/>
    <property type="match status" value="1"/>
</dbReference>
<dbReference type="GO" id="GO:0005737">
    <property type="term" value="C:cytoplasm"/>
    <property type="evidence" value="ECO:0007669"/>
    <property type="project" value="TreeGrafter"/>
</dbReference>
<dbReference type="SUPFAM" id="SSF56300">
    <property type="entry name" value="Metallo-dependent phosphatases"/>
    <property type="match status" value="1"/>
</dbReference>
<dbReference type="GO" id="GO:0005634">
    <property type="term" value="C:nucleus"/>
    <property type="evidence" value="ECO:0007669"/>
    <property type="project" value="TreeGrafter"/>
</dbReference>
<sequence length="329" mass="37598">MAEERVKIILEKLLSLRNEPLSVSAGLTSEELTWLCTTVRSIFMAQPILLELRPPLTVCGDTHGQFHDLLRLFDIGGVPPKANYLFLGDYVDRGRQSIETVSLLFCYKILFPNNFFMLRGNHECSYINRLYGFYDDCIQQYSLAIWRTFSDVFNCLPIAAIIDDKIFCIHGGISPHLESLDDIKNLQRPMEVPEEGLLCDLLWSDPNNEVDTWEENDRGTSVCSGAEPVEKFLEKFNFDLICRAHQAVMNGYEFPFFPTQTLVTIFSAPNYCYEFENKGAILKVDENLFCTFSVLEPIHYEMEAPNIERPGTPPRCSGDEPEPNSFSVQ</sequence>
<dbReference type="PANTHER" id="PTHR11668">
    <property type="entry name" value="SERINE/THREONINE PROTEIN PHOSPHATASE"/>
    <property type="match status" value="1"/>
</dbReference>
<dbReference type="InterPro" id="IPR050341">
    <property type="entry name" value="PP1_catalytic_subunit"/>
</dbReference>
<dbReference type="GO" id="GO:0004722">
    <property type="term" value="F:protein serine/threonine phosphatase activity"/>
    <property type="evidence" value="ECO:0007669"/>
    <property type="project" value="UniProtKB-EC"/>
</dbReference>
<dbReference type="OrthoDB" id="1930084at2759"/>
<evidence type="ECO:0000259" key="10">
    <source>
        <dbReference type="PROSITE" id="PS00125"/>
    </source>
</evidence>
<dbReference type="InterPro" id="IPR031675">
    <property type="entry name" value="STPPase_N"/>
</dbReference>
<proteinExistence type="inferred from homology"/>
<dbReference type="FunFam" id="3.60.21.10:FF:000026">
    <property type="entry name" value="Serine/threonine-protein phosphatase"/>
    <property type="match status" value="1"/>
</dbReference>
<dbReference type="PANTHER" id="PTHR11668:SF300">
    <property type="entry name" value="SERINE_THREONINE-PROTEIN PHOSPHATASE"/>
    <property type="match status" value="1"/>
</dbReference>
<dbReference type="InterPro" id="IPR006186">
    <property type="entry name" value="Ser/Thr-sp_prot-phosphatase"/>
</dbReference>
<gene>
    <name evidence="11" type="ORF">TRFO_19883</name>
</gene>
<keyword evidence="5" id="KW-0464">Manganese</keyword>
<dbReference type="Pfam" id="PF00149">
    <property type="entry name" value="Metallophos"/>
    <property type="match status" value="1"/>
</dbReference>
<comment type="catalytic activity">
    <reaction evidence="7 8">
        <text>O-phospho-L-threonyl-[protein] + H2O = L-threonyl-[protein] + phosphate</text>
        <dbReference type="Rhea" id="RHEA:47004"/>
        <dbReference type="Rhea" id="RHEA-COMP:11060"/>
        <dbReference type="Rhea" id="RHEA-COMP:11605"/>
        <dbReference type="ChEBI" id="CHEBI:15377"/>
        <dbReference type="ChEBI" id="CHEBI:30013"/>
        <dbReference type="ChEBI" id="CHEBI:43474"/>
        <dbReference type="ChEBI" id="CHEBI:61977"/>
        <dbReference type="EC" id="3.1.3.16"/>
    </reaction>
</comment>
<evidence type="ECO:0000256" key="3">
    <source>
        <dbReference type="ARBA" id="ARBA00022801"/>
    </source>
</evidence>
<dbReference type="Pfam" id="PF16891">
    <property type="entry name" value="STPPase_N"/>
    <property type="match status" value="1"/>
</dbReference>
<evidence type="ECO:0000256" key="1">
    <source>
        <dbReference type="ARBA" id="ARBA00001936"/>
    </source>
</evidence>
<dbReference type="PRINTS" id="PR00114">
    <property type="entry name" value="STPHPHTASE"/>
</dbReference>
<dbReference type="InterPro" id="IPR004843">
    <property type="entry name" value="Calcineurin-like_PHP"/>
</dbReference>
<dbReference type="RefSeq" id="XP_068363885.1">
    <property type="nucleotide sequence ID" value="XM_068501069.1"/>
</dbReference>
<keyword evidence="12" id="KW-1185">Reference proteome</keyword>
<dbReference type="GO" id="GO:0046872">
    <property type="term" value="F:metal ion binding"/>
    <property type="evidence" value="ECO:0007669"/>
    <property type="project" value="UniProtKB-KW"/>
</dbReference>
<dbReference type="InterPro" id="IPR029052">
    <property type="entry name" value="Metallo-depent_PP-like"/>
</dbReference>
<evidence type="ECO:0000256" key="6">
    <source>
        <dbReference type="ARBA" id="ARBA00047761"/>
    </source>
</evidence>
<evidence type="ECO:0000256" key="8">
    <source>
        <dbReference type="RuleBase" id="RU004273"/>
    </source>
</evidence>
<keyword evidence="2" id="KW-0479">Metal-binding</keyword>
<evidence type="ECO:0000256" key="2">
    <source>
        <dbReference type="ARBA" id="ARBA00022723"/>
    </source>
</evidence>
<dbReference type="GeneID" id="94835773"/>
<organism evidence="11 12">
    <name type="scientific">Tritrichomonas foetus</name>
    <dbReference type="NCBI Taxonomy" id="1144522"/>
    <lineage>
        <taxon>Eukaryota</taxon>
        <taxon>Metamonada</taxon>
        <taxon>Parabasalia</taxon>
        <taxon>Tritrichomonadida</taxon>
        <taxon>Tritrichomonadidae</taxon>
        <taxon>Tritrichomonas</taxon>
    </lineage>
</organism>
<reference evidence="11" key="1">
    <citation type="submission" date="2016-10" db="EMBL/GenBank/DDBJ databases">
        <authorList>
            <person name="Benchimol M."/>
            <person name="Almeida L.G."/>
            <person name="Vasconcelos A.T."/>
            <person name="Perreira-Neves A."/>
            <person name="Rosa I.A."/>
            <person name="Tasca T."/>
            <person name="Bogo M.R."/>
            <person name="de Souza W."/>
        </authorList>
    </citation>
    <scope>NUCLEOTIDE SEQUENCE [LARGE SCALE GENOMIC DNA]</scope>
    <source>
        <strain evidence="11">K</strain>
    </source>
</reference>
<comment type="caution">
    <text evidence="11">The sequence shown here is derived from an EMBL/GenBank/DDBJ whole genome shotgun (WGS) entry which is preliminary data.</text>
</comment>
<evidence type="ECO:0000256" key="7">
    <source>
        <dbReference type="ARBA" id="ARBA00048336"/>
    </source>
</evidence>
<feature type="region of interest" description="Disordered" evidence="9">
    <location>
        <begin position="305"/>
        <end position="329"/>
    </location>
</feature>
<dbReference type="Gene3D" id="3.60.21.10">
    <property type="match status" value="1"/>
</dbReference>
<dbReference type="EMBL" id="MLAK01000603">
    <property type="protein sequence ID" value="OHT10749.1"/>
    <property type="molecule type" value="Genomic_DNA"/>
</dbReference>
<comment type="similarity">
    <text evidence="8">Belongs to the PPP phosphatase family.</text>
</comment>
<accession>A0A1J4KMY8</accession>
<evidence type="ECO:0000256" key="9">
    <source>
        <dbReference type="SAM" id="MobiDB-lite"/>
    </source>
</evidence>
<dbReference type="AlphaFoldDB" id="A0A1J4KMY8"/>
<dbReference type="EC" id="3.1.3.16" evidence="8"/>